<dbReference type="OrthoDB" id="9800971at2"/>
<sequence>MSFFSRLFGGKQTEDTRTEVEPEEYKGYLIYAEPQKNGGQWQTMGRITKQVDGVIKEHEFIRADTHSSEEEATTFTLRKARQIIDEVSDSMFD</sequence>
<dbReference type="Pfam" id="PF10115">
    <property type="entry name" value="HlyU"/>
    <property type="match status" value="1"/>
</dbReference>
<organism evidence="2 3">
    <name type="scientific">Pseudovibrio exalbescens</name>
    <dbReference type="NCBI Taxonomy" id="197461"/>
    <lineage>
        <taxon>Bacteria</taxon>
        <taxon>Pseudomonadati</taxon>
        <taxon>Pseudomonadota</taxon>
        <taxon>Alphaproteobacteria</taxon>
        <taxon>Hyphomicrobiales</taxon>
        <taxon>Stappiaceae</taxon>
        <taxon>Pseudovibrio</taxon>
    </lineage>
</organism>
<protein>
    <submittedName>
        <fullName evidence="2">Transcriptional regulator</fullName>
    </submittedName>
</protein>
<keyword evidence="3" id="KW-1185">Reference proteome</keyword>
<gene>
    <name evidence="2" type="ORF">A3843_04030</name>
</gene>
<comment type="caution">
    <text evidence="2">The sequence shown here is derived from an EMBL/GenBank/DDBJ whole genome shotgun (WGS) entry which is preliminary data.</text>
</comment>
<reference evidence="2 3" key="1">
    <citation type="submission" date="2016-03" db="EMBL/GenBank/DDBJ databases">
        <title>Genome sequence of Nesiotobacter sp. nov., a moderately halophilic alphaproteobacterium isolated from the Yellow Sea, China.</title>
        <authorList>
            <person name="Zhang G."/>
            <person name="Zhang R."/>
        </authorList>
    </citation>
    <scope>NUCLEOTIDE SEQUENCE [LARGE SCALE GENOMIC DNA]</scope>
    <source>
        <strain evidence="2 3">WB1-6</strain>
    </source>
</reference>
<dbReference type="AlphaFoldDB" id="A0A1U7JLC4"/>
<dbReference type="InterPro" id="IPR018772">
    <property type="entry name" value="Transcription_activator_HlyU"/>
</dbReference>
<name>A0A1U7JLC4_9HYPH</name>
<dbReference type="RefSeq" id="WP_028480013.1">
    <property type="nucleotide sequence ID" value="NZ_LVVZ01000005.1"/>
</dbReference>
<evidence type="ECO:0000313" key="2">
    <source>
        <dbReference type="EMBL" id="OKL45492.1"/>
    </source>
</evidence>
<dbReference type="EMBL" id="LVVZ01000005">
    <property type="protein sequence ID" value="OKL45492.1"/>
    <property type="molecule type" value="Genomic_DNA"/>
</dbReference>
<proteinExistence type="predicted"/>
<dbReference type="Proteomes" id="UP000185783">
    <property type="component" value="Unassembled WGS sequence"/>
</dbReference>
<feature type="region of interest" description="Disordered" evidence="1">
    <location>
        <begin position="1"/>
        <end position="20"/>
    </location>
</feature>
<evidence type="ECO:0000313" key="3">
    <source>
        <dbReference type="Proteomes" id="UP000185783"/>
    </source>
</evidence>
<dbReference type="STRING" id="197461.A3843_04030"/>
<evidence type="ECO:0000256" key="1">
    <source>
        <dbReference type="SAM" id="MobiDB-lite"/>
    </source>
</evidence>
<accession>A0A1U7JLC4</accession>